<dbReference type="OrthoDB" id="9813953at2"/>
<evidence type="ECO:0000256" key="2">
    <source>
        <dbReference type="PROSITE-ProRule" id="PRU00169"/>
    </source>
</evidence>
<evidence type="ECO:0000256" key="1">
    <source>
        <dbReference type="ARBA" id="ARBA00022553"/>
    </source>
</evidence>
<evidence type="ECO:0000313" key="5">
    <source>
        <dbReference type="Proteomes" id="UP000316714"/>
    </source>
</evidence>
<dbReference type="PROSITE" id="PS50110">
    <property type="entry name" value="RESPONSE_REGULATORY"/>
    <property type="match status" value="1"/>
</dbReference>
<keyword evidence="5" id="KW-1185">Reference proteome</keyword>
<dbReference type="RefSeq" id="WP_146561705.1">
    <property type="nucleotide sequence ID" value="NZ_SIHJ01000001.1"/>
</dbReference>
<dbReference type="Proteomes" id="UP000316714">
    <property type="component" value="Unassembled WGS sequence"/>
</dbReference>
<keyword evidence="1" id="KW-0597">Phosphoprotein</keyword>
<feature type="domain" description="Response regulatory" evidence="3">
    <location>
        <begin position="7"/>
        <end position="123"/>
    </location>
</feature>
<comment type="caution">
    <text evidence="4">The sequence shown here is derived from an EMBL/GenBank/DDBJ whole genome shotgun (WGS) entry which is preliminary data.</text>
</comment>
<dbReference type="InterPro" id="IPR011006">
    <property type="entry name" value="CheY-like_superfamily"/>
</dbReference>
<dbReference type="GO" id="GO:0000160">
    <property type="term" value="P:phosphorelay signal transduction system"/>
    <property type="evidence" value="ECO:0007669"/>
    <property type="project" value="InterPro"/>
</dbReference>
<protein>
    <submittedName>
        <fullName evidence="4">Phosphate regulon transcriptional regulatory protein PhoB</fullName>
    </submittedName>
</protein>
<evidence type="ECO:0000259" key="3">
    <source>
        <dbReference type="PROSITE" id="PS50110"/>
    </source>
</evidence>
<dbReference type="SUPFAM" id="SSF52172">
    <property type="entry name" value="CheY-like"/>
    <property type="match status" value="1"/>
</dbReference>
<evidence type="ECO:0000313" key="4">
    <source>
        <dbReference type="EMBL" id="TWT35489.1"/>
    </source>
</evidence>
<accession>A0A5C5VCD9</accession>
<dbReference type="Pfam" id="PF00072">
    <property type="entry name" value="Response_reg"/>
    <property type="match status" value="1"/>
</dbReference>
<proteinExistence type="predicted"/>
<dbReference type="AlphaFoldDB" id="A0A5C5VCD9"/>
<dbReference type="PANTHER" id="PTHR44591">
    <property type="entry name" value="STRESS RESPONSE REGULATOR PROTEIN 1"/>
    <property type="match status" value="1"/>
</dbReference>
<organism evidence="4 5">
    <name type="scientific">Posidoniimonas corsicana</name>
    <dbReference type="NCBI Taxonomy" id="1938618"/>
    <lineage>
        <taxon>Bacteria</taxon>
        <taxon>Pseudomonadati</taxon>
        <taxon>Planctomycetota</taxon>
        <taxon>Planctomycetia</taxon>
        <taxon>Pirellulales</taxon>
        <taxon>Lacipirellulaceae</taxon>
        <taxon>Posidoniimonas</taxon>
    </lineage>
</organism>
<dbReference type="Gene3D" id="3.40.50.2300">
    <property type="match status" value="1"/>
</dbReference>
<dbReference type="PANTHER" id="PTHR44591:SF23">
    <property type="entry name" value="CHEY SUBFAMILY"/>
    <property type="match status" value="1"/>
</dbReference>
<dbReference type="InterPro" id="IPR050595">
    <property type="entry name" value="Bact_response_regulator"/>
</dbReference>
<reference evidence="4 5" key="1">
    <citation type="submission" date="2019-02" db="EMBL/GenBank/DDBJ databases">
        <title>Deep-cultivation of Planctomycetes and their phenomic and genomic characterization uncovers novel biology.</title>
        <authorList>
            <person name="Wiegand S."/>
            <person name="Jogler M."/>
            <person name="Boedeker C."/>
            <person name="Pinto D."/>
            <person name="Vollmers J."/>
            <person name="Rivas-Marin E."/>
            <person name="Kohn T."/>
            <person name="Peeters S.H."/>
            <person name="Heuer A."/>
            <person name="Rast P."/>
            <person name="Oberbeckmann S."/>
            <person name="Bunk B."/>
            <person name="Jeske O."/>
            <person name="Meyerdierks A."/>
            <person name="Storesund J.E."/>
            <person name="Kallscheuer N."/>
            <person name="Luecker S."/>
            <person name="Lage O.M."/>
            <person name="Pohl T."/>
            <person name="Merkel B.J."/>
            <person name="Hornburger P."/>
            <person name="Mueller R.-W."/>
            <person name="Bruemmer F."/>
            <person name="Labrenz M."/>
            <person name="Spormann A.M."/>
            <person name="Op Den Camp H."/>
            <person name="Overmann J."/>
            <person name="Amann R."/>
            <person name="Jetten M.S.M."/>
            <person name="Mascher T."/>
            <person name="Medema M.H."/>
            <person name="Devos D.P."/>
            <person name="Kaster A.-K."/>
            <person name="Ovreas L."/>
            <person name="Rohde M."/>
            <person name="Galperin M.Y."/>
            <person name="Jogler C."/>
        </authorList>
    </citation>
    <scope>NUCLEOTIDE SEQUENCE [LARGE SCALE GENOMIC DNA]</scope>
    <source>
        <strain evidence="4 5">KOR34</strain>
    </source>
</reference>
<sequence>MQDKPNKVLLIEEEPTLREITAFRLELLGYRVDCVESAERALERLADELPSLMIVGHFLPGMSGIELIDRLSNDVRTSATPVMLLSPNADLDHVQRAYTAGAKDYLVAPYDPVVLQQKVRKLAELTAAIA</sequence>
<name>A0A5C5VCD9_9BACT</name>
<gene>
    <name evidence="4" type="primary">phoB_1</name>
    <name evidence="4" type="ORF">KOR34_03810</name>
</gene>
<dbReference type="EMBL" id="SIHJ01000001">
    <property type="protein sequence ID" value="TWT35489.1"/>
    <property type="molecule type" value="Genomic_DNA"/>
</dbReference>
<comment type="caution">
    <text evidence="2">Lacks conserved residue(s) required for the propagation of feature annotation.</text>
</comment>
<dbReference type="SMART" id="SM00448">
    <property type="entry name" value="REC"/>
    <property type="match status" value="1"/>
</dbReference>
<dbReference type="InterPro" id="IPR001789">
    <property type="entry name" value="Sig_transdc_resp-reg_receiver"/>
</dbReference>